<gene>
    <name evidence="2" type="primary">TPHA0J00145</name>
    <name evidence="2" type="ordered locus">TPHA_0J00145</name>
</gene>
<reference evidence="2 3" key="1">
    <citation type="journal article" date="2011" name="Proc. Natl. Acad. Sci. U.S.A.">
        <title>Evolutionary erosion of yeast sex chromosomes by mating-type switching accidents.</title>
        <authorList>
            <person name="Gordon J.L."/>
            <person name="Armisen D."/>
            <person name="Proux-Wera E."/>
            <person name="Oheigeartaigh S.S."/>
            <person name="Byrne K.P."/>
            <person name="Wolfe K.H."/>
        </authorList>
    </citation>
    <scope>NUCLEOTIDE SEQUENCE [LARGE SCALE GENOMIC DNA]</scope>
    <source>
        <strain evidence="3">ATCC 24235 / CBS 4417 / NBRC 1672 / NRRL Y-8282 / UCD 70-5</strain>
    </source>
</reference>
<keyword evidence="1" id="KW-1133">Transmembrane helix</keyword>
<evidence type="ECO:0000256" key="1">
    <source>
        <dbReference type="SAM" id="Phobius"/>
    </source>
</evidence>
<sequence>MKYNKQSKYFLQKNIYSFTICFYFYKIDFLLVHAATLVKKARWSFAKGNQWAAFVLAEGGVAIPYYAASICLVTTSGLCAPIAGAILATVDIAIAAIILGQSEGDISKRSIVDSDQWLGIYGHYVNITEWPHSNGTVVSNVTNTPILFHYIATSYPSKDGVAKRDDQTILNSLIFSSEYGSHIASSHIHSVTELSNLVVNAIQEI</sequence>
<organism evidence="2 3">
    <name type="scientific">Tetrapisispora phaffii (strain ATCC 24235 / CBS 4417 / NBRC 1672 / NRRL Y-8282 / UCD 70-5)</name>
    <name type="common">Yeast</name>
    <name type="synonym">Fabospora phaffii</name>
    <dbReference type="NCBI Taxonomy" id="1071381"/>
    <lineage>
        <taxon>Eukaryota</taxon>
        <taxon>Fungi</taxon>
        <taxon>Dikarya</taxon>
        <taxon>Ascomycota</taxon>
        <taxon>Saccharomycotina</taxon>
        <taxon>Saccharomycetes</taxon>
        <taxon>Saccharomycetales</taxon>
        <taxon>Saccharomycetaceae</taxon>
        <taxon>Tetrapisispora</taxon>
    </lineage>
</organism>
<protein>
    <submittedName>
        <fullName evidence="2">Uncharacterized protein</fullName>
    </submittedName>
</protein>
<dbReference type="Proteomes" id="UP000005666">
    <property type="component" value="Chromosome 10"/>
</dbReference>
<dbReference type="HOGENOM" id="CLU_1338322_0_0_1"/>
<accession>G8BY97</accession>
<keyword evidence="3" id="KW-1185">Reference proteome</keyword>
<dbReference type="AlphaFoldDB" id="G8BY97"/>
<dbReference type="GeneID" id="11533215"/>
<dbReference type="EMBL" id="HE612865">
    <property type="protein sequence ID" value="CCE64839.1"/>
    <property type="molecule type" value="Genomic_DNA"/>
</dbReference>
<dbReference type="RefSeq" id="XP_003687273.1">
    <property type="nucleotide sequence ID" value="XM_003687225.1"/>
</dbReference>
<evidence type="ECO:0000313" key="3">
    <source>
        <dbReference type="Proteomes" id="UP000005666"/>
    </source>
</evidence>
<feature type="transmembrane region" description="Helical" evidence="1">
    <location>
        <begin position="15"/>
        <end position="38"/>
    </location>
</feature>
<name>G8BY97_TETPH</name>
<feature type="transmembrane region" description="Helical" evidence="1">
    <location>
        <begin position="50"/>
        <end position="68"/>
    </location>
</feature>
<keyword evidence="1" id="KW-0812">Transmembrane</keyword>
<dbReference type="KEGG" id="tpf:TPHA_0J00145"/>
<evidence type="ECO:0000313" key="2">
    <source>
        <dbReference type="EMBL" id="CCE64839.1"/>
    </source>
</evidence>
<keyword evidence="1" id="KW-0472">Membrane</keyword>
<feature type="transmembrane region" description="Helical" evidence="1">
    <location>
        <begin position="80"/>
        <end position="100"/>
    </location>
</feature>
<proteinExistence type="predicted"/>